<reference evidence="3 4" key="1">
    <citation type="submission" date="2018-06" db="EMBL/GenBank/DDBJ databases">
        <title>Extensive metabolic versatility and redundancy in microbially diverse, dynamic hydrothermal sediments.</title>
        <authorList>
            <person name="Dombrowski N."/>
            <person name="Teske A."/>
            <person name="Baker B.J."/>
        </authorList>
    </citation>
    <scope>NUCLEOTIDE SEQUENCE [LARGE SCALE GENOMIC DNA]</scope>
    <source>
        <strain evidence="3">B9_G13</strain>
    </source>
</reference>
<dbReference type="InterPro" id="IPR027417">
    <property type="entry name" value="P-loop_NTPase"/>
</dbReference>
<accession>A0A497JHT7</accession>
<name>A0A497JHT7_9ARCH</name>
<dbReference type="Pfam" id="PF00437">
    <property type="entry name" value="T2SSE"/>
    <property type="match status" value="1"/>
</dbReference>
<dbReference type="Gene3D" id="3.40.50.300">
    <property type="entry name" value="P-loop containing nucleotide triphosphate hydrolases"/>
    <property type="match status" value="1"/>
</dbReference>
<feature type="domain" description="Bacterial type II secretion system protein E" evidence="2">
    <location>
        <begin position="70"/>
        <end position="325"/>
    </location>
</feature>
<dbReference type="InterPro" id="IPR050921">
    <property type="entry name" value="T4SS_GSP_E_ATPase"/>
</dbReference>
<gene>
    <name evidence="3" type="ORF">DRO07_03055</name>
</gene>
<protein>
    <submittedName>
        <fullName evidence="3">CpaF family protein</fullName>
    </submittedName>
</protein>
<evidence type="ECO:0000313" key="4">
    <source>
        <dbReference type="Proteomes" id="UP000277633"/>
    </source>
</evidence>
<dbReference type="InterPro" id="IPR001482">
    <property type="entry name" value="T2SS/T4SS_dom"/>
</dbReference>
<sequence>MPIEKAKEFAELFNSEIIQTVEVNQLLLMLPSYEVYMELKKSLIKLLEEFFPDLENKEKIVTTILGEAVGYGLLEPLIRDDNLEEIMVNGPKRPIFVFHKRHGMCRTNIVIENERKLYRIIARIAYTVGKKFDENNALLDARLPDGSRVNATYKSATPFGYTLTIRKFNKTPLSIVQLIQNRTISSEAAAFLWLAVEGLKINPMNIIVSGGASSGKTTLLNALAAFIRYDDRILTIEDTLELDLGKRENWIQLEARPKIQDTKEISMNDLLKNSLRMRPDRIIVGEVRGEEAQTMFVAMDTGHRGMLGTLHSNTAREMVLRLKNAPMNVPIHMIPLLDIAVIMFRMYDRRFGIIRRVREIAEIDRMEDKILLSNVYEWNRKKDVVEKTDIPARTFDKLANATSLTKGEVKEEFLIRRRILEWMLENNIVKWADVEGVIQKYYLDPKSILDKITK</sequence>
<dbReference type="PANTHER" id="PTHR30486:SF15">
    <property type="entry name" value="TYPE II_IV SECRETION SYSTEM ATPASE"/>
    <property type="match status" value="1"/>
</dbReference>
<dbReference type="SUPFAM" id="SSF52540">
    <property type="entry name" value="P-loop containing nucleoside triphosphate hydrolases"/>
    <property type="match status" value="1"/>
</dbReference>
<comment type="similarity">
    <text evidence="1">Belongs to the GSP E family.</text>
</comment>
<comment type="caution">
    <text evidence="3">The sequence shown here is derived from an EMBL/GenBank/DDBJ whole genome shotgun (WGS) entry which is preliminary data.</text>
</comment>
<dbReference type="Gene3D" id="3.30.450.380">
    <property type="match status" value="1"/>
</dbReference>
<dbReference type="GO" id="GO:0016887">
    <property type="term" value="F:ATP hydrolysis activity"/>
    <property type="evidence" value="ECO:0007669"/>
    <property type="project" value="InterPro"/>
</dbReference>
<dbReference type="CDD" id="cd01130">
    <property type="entry name" value="VirB11-like_ATPase"/>
    <property type="match status" value="1"/>
</dbReference>
<evidence type="ECO:0000313" key="3">
    <source>
        <dbReference type="EMBL" id="RLG68800.1"/>
    </source>
</evidence>
<dbReference type="PANTHER" id="PTHR30486">
    <property type="entry name" value="TWITCHING MOTILITY PROTEIN PILT"/>
    <property type="match status" value="1"/>
</dbReference>
<dbReference type="AlphaFoldDB" id="A0A497JHT7"/>
<dbReference type="Proteomes" id="UP000277633">
    <property type="component" value="Unassembled WGS sequence"/>
</dbReference>
<evidence type="ECO:0000259" key="2">
    <source>
        <dbReference type="Pfam" id="PF00437"/>
    </source>
</evidence>
<proteinExistence type="inferred from homology"/>
<organism evidence="3 4">
    <name type="scientific">Candidatus Iainarchaeum sp</name>
    <dbReference type="NCBI Taxonomy" id="3101447"/>
    <lineage>
        <taxon>Archaea</taxon>
        <taxon>Candidatus Iainarchaeota</taxon>
        <taxon>Candidatus Iainarchaeia</taxon>
        <taxon>Candidatus Iainarchaeales</taxon>
        <taxon>Candidatus Iainarchaeaceae</taxon>
        <taxon>Candidatus Iainarchaeum</taxon>
    </lineage>
</organism>
<dbReference type="EMBL" id="QMWO01000120">
    <property type="protein sequence ID" value="RLG68800.1"/>
    <property type="molecule type" value="Genomic_DNA"/>
</dbReference>
<evidence type="ECO:0000256" key="1">
    <source>
        <dbReference type="ARBA" id="ARBA00006611"/>
    </source>
</evidence>